<dbReference type="Proteomes" id="UP000315289">
    <property type="component" value="Unassembled WGS sequence"/>
</dbReference>
<protein>
    <submittedName>
        <fullName evidence="1">Uncharacterized protein</fullName>
    </submittedName>
</protein>
<dbReference type="AlphaFoldDB" id="A0A557STR1"/>
<keyword evidence="2" id="KW-1185">Reference proteome</keyword>
<comment type="caution">
    <text evidence="1">The sequence shown here is derived from an EMBL/GenBank/DDBJ whole genome shotgun (WGS) entry which is preliminary data.</text>
</comment>
<evidence type="ECO:0000313" key="2">
    <source>
        <dbReference type="Proteomes" id="UP000315289"/>
    </source>
</evidence>
<accession>A0A557STR1</accession>
<organism evidence="1 2">
    <name type="scientific">Candidatus Nitrosocosmicus arcticus</name>
    <dbReference type="NCBI Taxonomy" id="2035267"/>
    <lineage>
        <taxon>Archaea</taxon>
        <taxon>Nitrososphaerota</taxon>
        <taxon>Nitrososphaeria</taxon>
        <taxon>Nitrososphaerales</taxon>
        <taxon>Nitrososphaeraceae</taxon>
        <taxon>Candidatus Nitrosocosmicus</taxon>
    </lineage>
</organism>
<proteinExistence type="predicted"/>
<reference evidence="1 2" key="1">
    <citation type="journal article" date="2019" name="Front. Microbiol.">
        <title>Ammonia Oxidation by the Arctic Terrestrial Thaumarchaeote Candidatus Nitrosocosmicus arcticus Is Stimulated by Increasing Temperatures.</title>
        <authorList>
            <person name="Alves R.J.E."/>
            <person name="Kerou M."/>
            <person name="Zappe A."/>
            <person name="Bittner R."/>
            <person name="Abby S.S."/>
            <person name="Schmidt H.A."/>
            <person name="Pfeifer K."/>
            <person name="Schleper C."/>
        </authorList>
    </citation>
    <scope>NUCLEOTIDE SEQUENCE [LARGE SCALE GENOMIC DNA]</scope>
    <source>
        <strain evidence="1 2">Kfb</strain>
    </source>
</reference>
<sequence length="53" mass="6097">MMDEFTNNIESIASDRVQKEFENRFSIKCENYKIIHLADSKYCNSCGSALSSK</sequence>
<evidence type="ECO:0000313" key="1">
    <source>
        <dbReference type="EMBL" id="TVP39993.1"/>
    </source>
</evidence>
<name>A0A557STR1_9ARCH</name>
<dbReference type="EMBL" id="VOAH01000010">
    <property type="protein sequence ID" value="TVP39993.1"/>
    <property type="molecule type" value="Genomic_DNA"/>
</dbReference>
<gene>
    <name evidence="1" type="ORF">NARC_100055</name>
</gene>